<keyword evidence="2" id="KW-0789">Thiol protease inhibitor</keyword>
<name>A0A117RFC7_9ACTN</name>
<feature type="region of interest" description="Disordered" evidence="3">
    <location>
        <begin position="129"/>
        <end position="155"/>
    </location>
</feature>
<sequence>MRRGRAAGGAVAAVALLALVAGCGSGTDEPAPVAHPTDQPRIAAKVGQRFTLTVHQNASTREHWYLSDPRPDAGVVRERGQHSASDSGDEHVAGGGSSLTFTFEATGRGSTGIVLTHCTFATTCDEAGGGTPAPSPTGPVRQSAPKRVTYTVTVR</sequence>
<feature type="signal peptide" evidence="4">
    <location>
        <begin position="1"/>
        <end position="26"/>
    </location>
</feature>
<dbReference type="InterPro" id="IPR018990">
    <property type="entry name" value="Prot_inh_I42_chagasin"/>
</dbReference>
<dbReference type="Proteomes" id="UP000053024">
    <property type="component" value="Unassembled WGS sequence"/>
</dbReference>
<evidence type="ECO:0000256" key="3">
    <source>
        <dbReference type="SAM" id="MobiDB-lite"/>
    </source>
</evidence>
<dbReference type="Pfam" id="PF09394">
    <property type="entry name" value="Inhibitor_I42"/>
    <property type="match status" value="1"/>
</dbReference>
<keyword evidence="1" id="KW-0646">Protease inhibitor</keyword>
<protein>
    <recommendedName>
        <fullName evidence="5">Proteinase inhibitor I42 chagasin domain-containing protein</fullName>
    </recommendedName>
</protein>
<feature type="region of interest" description="Disordered" evidence="3">
    <location>
        <begin position="62"/>
        <end position="97"/>
    </location>
</feature>
<evidence type="ECO:0000313" key="7">
    <source>
        <dbReference type="Proteomes" id="UP000053024"/>
    </source>
</evidence>
<feature type="domain" description="Proteinase inhibitor I42 chagasin" evidence="5">
    <location>
        <begin position="44"/>
        <end position="116"/>
    </location>
</feature>
<keyword evidence="4" id="KW-0732">Signal</keyword>
<dbReference type="SUPFAM" id="SSF141066">
    <property type="entry name" value="ICP-like"/>
    <property type="match status" value="1"/>
</dbReference>
<evidence type="ECO:0000259" key="5">
    <source>
        <dbReference type="Pfam" id="PF09394"/>
    </source>
</evidence>
<dbReference type="OrthoDB" id="4321400at2"/>
<gene>
    <name evidence="6" type="ORF">AQJ66_08760</name>
</gene>
<dbReference type="RefSeq" id="WP_061918825.1">
    <property type="nucleotide sequence ID" value="NZ_KQ948853.1"/>
</dbReference>
<dbReference type="GO" id="GO:0004869">
    <property type="term" value="F:cysteine-type endopeptidase inhibitor activity"/>
    <property type="evidence" value="ECO:0007669"/>
    <property type="project" value="UniProtKB-KW"/>
</dbReference>
<proteinExistence type="predicted"/>
<evidence type="ECO:0000256" key="2">
    <source>
        <dbReference type="ARBA" id="ARBA00022704"/>
    </source>
</evidence>
<organism evidence="6 7">
    <name type="scientific">Streptomyces bungoensis</name>
    <dbReference type="NCBI Taxonomy" id="285568"/>
    <lineage>
        <taxon>Bacteria</taxon>
        <taxon>Bacillati</taxon>
        <taxon>Actinomycetota</taxon>
        <taxon>Actinomycetes</taxon>
        <taxon>Kitasatosporales</taxon>
        <taxon>Streptomycetaceae</taxon>
        <taxon>Streptomyces</taxon>
    </lineage>
</organism>
<reference evidence="6 7" key="1">
    <citation type="submission" date="2015-10" db="EMBL/GenBank/DDBJ databases">
        <title>Draft genome sequence of Streptomyces bungoensis DSM 41781, type strain for the species Streptomyces bungoensis.</title>
        <authorList>
            <person name="Ruckert C."/>
            <person name="Winkler A."/>
            <person name="Kalinowski J."/>
            <person name="Kampfer P."/>
            <person name="Glaeser S."/>
        </authorList>
    </citation>
    <scope>NUCLEOTIDE SEQUENCE [LARGE SCALE GENOMIC DNA]</scope>
    <source>
        <strain evidence="6 7">DSM 41781</strain>
    </source>
</reference>
<dbReference type="PROSITE" id="PS51257">
    <property type="entry name" value="PROKAR_LIPOPROTEIN"/>
    <property type="match status" value="1"/>
</dbReference>
<dbReference type="InterPro" id="IPR036331">
    <property type="entry name" value="Chagasin-like_sf"/>
</dbReference>
<comment type="caution">
    <text evidence="6">The sequence shown here is derived from an EMBL/GenBank/DDBJ whole genome shotgun (WGS) entry which is preliminary data.</text>
</comment>
<dbReference type="AlphaFoldDB" id="A0A117RFC7"/>
<evidence type="ECO:0000313" key="6">
    <source>
        <dbReference type="EMBL" id="KUN87721.1"/>
    </source>
</evidence>
<keyword evidence="7" id="KW-1185">Reference proteome</keyword>
<dbReference type="EMBL" id="LMWX01000013">
    <property type="protein sequence ID" value="KUN87721.1"/>
    <property type="molecule type" value="Genomic_DNA"/>
</dbReference>
<evidence type="ECO:0000256" key="1">
    <source>
        <dbReference type="ARBA" id="ARBA00022690"/>
    </source>
</evidence>
<dbReference type="STRING" id="285568.AQJ66_08760"/>
<dbReference type="Gene3D" id="2.60.40.2020">
    <property type="match status" value="1"/>
</dbReference>
<evidence type="ECO:0000256" key="4">
    <source>
        <dbReference type="SAM" id="SignalP"/>
    </source>
</evidence>
<feature type="compositionally biased region" description="Basic and acidic residues" evidence="3">
    <location>
        <begin position="62"/>
        <end position="81"/>
    </location>
</feature>
<accession>A0A117RFC7</accession>
<feature type="chain" id="PRO_5039583631" description="Proteinase inhibitor I42 chagasin domain-containing protein" evidence="4">
    <location>
        <begin position="27"/>
        <end position="155"/>
    </location>
</feature>